<organism evidence="2 3">
    <name type="scientific">Zhongshania aquimaris</name>
    <dbReference type="NCBI Taxonomy" id="2857107"/>
    <lineage>
        <taxon>Bacteria</taxon>
        <taxon>Pseudomonadati</taxon>
        <taxon>Pseudomonadota</taxon>
        <taxon>Gammaproteobacteria</taxon>
        <taxon>Cellvibrionales</taxon>
        <taxon>Spongiibacteraceae</taxon>
        <taxon>Zhongshania</taxon>
    </lineage>
</organism>
<comment type="caution">
    <text evidence="2">The sequence shown here is derived from an EMBL/GenBank/DDBJ whole genome shotgun (WGS) entry which is preliminary data.</text>
</comment>
<proteinExistence type="predicted"/>
<evidence type="ECO:0000259" key="1">
    <source>
        <dbReference type="Pfam" id="PF22275"/>
    </source>
</evidence>
<sequence length="140" mass="15991">MEDSEFQKPFGGEIKFWCRHVLTDLLPEELLKEKQAENAHYSAEIFTGQVINDALRRWRPGDAMQSSPIVNFDEETLMVETENTLYQLVGPGRISRLPPRAYWEEVGKTIILLSDGHNLTVAGEDDSILVFPDQQDEAKK</sequence>
<protein>
    <recommendedName>
        <fullName evidence="1">DUF6957 domain-containing protein</fullName>
    </recommendedName>
</protein>
<reference evidence="2" key="1">
    <citation type="submission" date="2021-07" db="EMBL/GenBank/DDBJ databases">
        <title>Zhongshania sp. CAU 1632 isolated from seawater.</title>
        <authorList>
            <person name="Kim W."/>
        </authorList>
    </citation>
    <scope>NUCLEOTIDE SEQUENCE</scope>
    <source>
        <strain evidence="2">CAU 1632</strain>
    </source>
</reference>
<dbReference type="RefSeq" id="WP_219042742.1">
    <property type="nucleotide sequence ID" value="NZ_JAHWDQ010000001.1"/>
</dbReference>
<evidence type="ECO:0000313" key="3">
    <source>
        <dbReference type="Proteomes" id="UP001166291"/>
    </source>
</evidence>
<keyword evidence="3" id="KW-1185">Reference proteome</keyword>
<feature type="domain" description="DUF6957" evidence="1">
    <location>
        <begin position="27"/>
        <end position="95"/>
    </location>
</feature>
<accession>A0ABS6VR80</accession>
<dbReference type="EMBL" id="JAHWDQ010000001">
    <property type="protein sequence ID" value="MBW2940553.1"/>
    <property type="molecule type" value="Genomic_DNA"/>
</dbReference>
<name>A0ABS6VR80_9GAMM</name>
<gene>
    <name evidence="2" type="ORF">KXJ70_07200</name>
</gene>
<evidence type="ECO:0000313" key="2">
    <source>
        <dbReference type="EMBL" id="MBW2940553.1"/>
    </source>
</evidence>
<dbReference type="Pfam" id="PF22275">
    <property type="entry name" value="DUF6957"/>
    <property type="match status" value="1"/>
</dbReference>
<dbReference type="InterPro" id="IPR054232">
    <property type="entry name" value="DUF6957"/>
</dbReference>
<dbReference type="Proteomes" id="UP001166291">
    <property type="component" value="Unassembled WGS sequence"/>
</dbReference>